<name>A0A3A9APQ2_9FIRM</name>
<organism evidence="1 2">
    <name type="scientific">Parablautia intestinalis</name>
    <dbReference type="NCBI Taxonomy" id="2320100"/>
    <lineage>
        <taxon>Bacteria</taxon>
        <taxon>Bacillati</taxon>
        <taxon>Bacillota</taxon>
        <taxon>Clostridia</taxon>
        <taxon>Lachnospirales</taxon>
        <taxon>Lachnospiraceae</taxon>
        <taxon>Parablautia</taxon>
    </lineage>
</organism>
<keyword evidence="2" id="KW-1185">Reference proteome</keyword>
<dbReference type="RefSeq" id="WP_120471699.1">
    <property type="nucleotide sequence ID" value="NZ_RAYQ01000022.1"/>
</dbReference>
<dbReference type="InterPro" id="IPR025354">
    <property type="entry name" value="DUF4258"/>
</dbReference>
<accession>A0A3A9APQ2</accession>
<dbReference type="OrthoDB" id="964236at2"/>
<gene>
    <name evidence="1" type="ORF">D7V94_18095</name>
</gene>
<proteinExistence type="predicted"/>
<dbReference type="EMBL" id="RAYQ01000022">
    <property type="protein sequence ID" value="RKI89513.1"/>
    <property type="molecule type" value="Genomic_DNA"/>
</dbReference>
<dbReference type="Proteomes" id="UP000280696">
    <property type="component" value="Unassembled WGS sequence"/>
</dbReference>
<dbReference type="Pfam" id="PF14076">
    <property type="entry name" value="DUF4258"/>
    <property type="match status" value="1"/>
</dbReference>
<dbReference type="AlphaFoldDB" id="A0A3A9APQ2"/>
<evidence type="ECO:0000313" key="1">
    <source>
        <dbReference type="EMBL" id="RKI89513.1"/>
    </source>
</evidence>
<protein>
    <submittedName>
        <fullName evidence="1">DUF4258 domain-containing protein</fullName>
    </submittedName>
</protein>
<evidence type="ECO:0000313" key="2">
    <source>
        <dbReference type="Proteomes" id="UP000280696"/>
    </source>
</evidence>
<reference evidence="1 2" key="1">
    <citation type="submission" date="2018-09" db="EMBL/GenBank/DDBJ databases">
        <title>Murine metabolic-syndrome-specific gut microbial biobank.</title>
        <authorList>
            <person name="Liu C."/>
        </authorList>
    </citation>
    <scope>NUCLEOTIDE SEQUENCE [LARGE SCALE GENOMIC DNA]</scope>
    <source>
        <strain evidence="1 2">0.1xD8-82</strain>
    </source>
</reference>
<sequence>MDIEQLQKLLNNSSNIKWSKHCLERMQERDISIADVKSCLQTGEIIEDYPDDFPHPSCLVYGHTKENDILHVVVGSDNNSLFFITAYFPNTDKFEKDLKTRKGQ</sequence>
<comment type="caution">
    <text evidence="1">The sequence shown here is derived from an EMBL/GenBank/DDBJ whole genome shotgun (WGS) entry which is preliminary data.</text>
</comment>